<dbReference type="Proteomes" id="UP000288216">
    <property type="component" value="Unassembled WGS sequence"/>
</dbReference>
<sequence>MQCKVRIELKGKLEKELQELKGKGMITRVKLDEFHCGESEANRQLSIFLDSKDQASKRNHYLILPLKEIKAAQAAKPFGKISARNGY</sequence>
<keyword evidence="2" id="KW-1185">Reference proteome</keyword>
<organism evidence="1 2">
    <name type="scientific">Scyliorhinus torazame</name>
    <name type="common">Cloudy catshark</name>
    <name type="synonym">Catulus torazame</name>
    <dbReference type="NCBI Taxonomy" id="75743"/>
    <lineage>
        <taxon>Eukaryota</taxon>
        <taxon>Metazoa</taxon>
        <taxon>Chordata</taxon>
        <taxon>Craniata</taxon>
        <taxon>Vertebrata</taxon>
        <taxon>Chondrichthyes</taxon>
        <taxon>Elasmobranchii</taxon>
        <taxon>Galeomorphii</taxon>
        <taxon>Galeoidea</taxon>
        <taxon>Carcharhiniformes</taxon>
        <taxon>Scyliorhinidae</taxon>
        <taxon>Scyliorhinus</taxon>
    </lineage>
</organism>
<accession>A0A401PNB2</accession>
<reference evidence="1 2" key="1">
    <citation type="journal article" date="2018" name="Nat. Ecol. Evol.">
        <title>Shark genomes provide insights into elasmobranch evolution and the origin of vertebrates.</title>
        <authorList>
            <person name="Hara Y"/>
            <person name="Yamaguchi K"/>
            <person name="Onimaru K"/>
            <person name="Kadota M"/>
            <person name="Koyanagi M"/>
            <person name="Keeley SD"/>
            <person name="Tatsumi K"/>
            <person name="Tanaka K"/>
            <person name="Motone F"/>
            <person name="Kageyama Y"/>
            <person name="Nozu R"/>
            <person name="Adachi N"/>
            <person name="Nishimura O"/>
            <person name="Nakagawa R"/>
            <person name="Tanegashima C"/>
            <person name="Kiyatake I"/>
            <person name="Matsumoto R"/>
            <person name="Murakumo K"/>
            <person name="Nishida K"/>
            <person name="Terakita A"/>
            <person name="Kuratani S"/>
            <person name="Sato K"/>
            <person name="Hyodo S Kuraku.S."/>
        </authorList>
    </citation>
    <scope>NUCLEOTIDE SEQUENCE [LARGE SCALE GENOMIC DNA]</scope>
</reference>
<evidence type="ECO:0000313" key="1">
    <source>
        <dbReference type="EMBL" id="GCB74595.1"/>
    </source>
</evidence>
<name>A0A401PNB2_SCYTO</name>
<dbReference type="EMBL" id="BFAA01001030">
    <property type="protein sequence ID" value="GCB74595.1"/>
    <property type="molecule type" value="Genomic_DNA"/>
</dbReference>
<evidence type="ECO:0000313" key="2">
    <source>
        <dbReference type="Proteomes" id="UP000288216"/>
    </source>
</evidence>
<dbReference type="AlphaFoldDB" id="A0A401PNB2"/>
<protein>
    <submittedName>
        <fullName evidence="1">Uncharacterized protein</fullName>
    </submittedName>
</protein>
<gene>
    <name evidence="1" type="ORF">scyTo_0003686</name>
</gene>
<comment type="caution">
    <text evidence="1">The sequence shown here is derived from an EMBL/GenBank/DDBJ whole genome shotgun (WGS) entry which is preliminary data.</text>
</comment>
<proteinExistence type="predicted"/>